<evidence type="ECO:0000259" key="2">
    <source>
        <dbReference type="Pfam" id="PF07741"/>
    </source>
</evidence>
<organism evidence="3 4">
    <name type="scientific">Cryomyces antarcticus</name>
    <dbReference type="NCBI Taxonomy" id="329879"/>
    <lineage>
        <taxon>Eukaryota</taxon>
        <taxon>Fungi</taxon>
        <taxon>Dikarya</taxon>
        <taxon>Ascomycota</taxon>
        <taxon>Pezizomycotina</taxon>
        <taxon>Dothideomycetes</taxon>
        <taxon>Dothideomycetes incertae sedis</taxon>
        <taxon>Cryomyces</taxon>
    </lineage>
</organism>
<dbReference type="EMBL" id="JAVRRA010013952">
    <property type="protein sequence ID" value="KAK5220232.1"/>
    <property type="molecule type" value="Genomic_DNA"/>
</dbReference>
<sequence>EFDNDPEVRNCLLSAAEIAIKERIWVTHNEDWLRAQQAKILKQQLEEAEGGPPKKRSYKKKNHGRMGDGTVLEGGTPVA</sequence>
<feature type="non-terminal residue" evidence="3">
    <location>
        <position position="79"/>
    </location>
</feature>
<evidence type="ECO:0000313" key="3">
    <source>
        <dbReference type="EMBL" id="KAK5220232.1"/>
    </source>
</evidence>
<dbReference type="Proteomes" id="UP001357485">
    <property type="component" value="Unassembled WGS sequence"/>
</dbReference>
<gene>
    <name evidence="3" type="primary">BRF1_4</name>
    <name evidence="3" type="ORF">LTR16_012806</name>
</gene>
<feature type="region of interest" description="Disordered" evidence="1">
    <location>
        <begin position="44"/>
        <end position="79"/>
    </location>
</feature>
<evidence type="ECO:0000313" key="4">
    <source>
        <dbReference type="Proteomes" id="UP001357485"/>
    </source>
</evidence>
<name>A0ABR0LRB4_9PEZI</name>
<dbReference type="InterPro" id="IPR011665">
    <property type="entry name" value="BRF1_TBP-bd_dom"/>
</dbReference>
<protein>
    <submittedName>
        <fullName evidence="3">Transcription factor TFIIIB subunit brf1</fullName>
    </submittedName>
</protein>
<dbReference type="Gene3D" id="1.20.5.650">
    <property type="entry name" value="Single helix bin"/>
    <property type="match status" value="1"/>
</dbReference>
<feature type="compositionally biased region" description="Basic residues" evidence="1">
    <location>
        <begin position="53"/>
        <end position="64"/>
    </location>
</feature>
<comment type="caution">
    <text evidence="3">The sequence shown here is derived from an EMBL/GenBank/DDBJ whole genome shotgun (WGS) entry which is preliminary data.</text>
</comment>
<accession>A0ABR0LRB4</accession>
<reference evidence="3 4" key="1">
    <citation type="submission" date="2023-08" db="EMBL/GenBank/DDBJ databases">
        <title>Black Yeasts Isolated from many extreme environments.</title>
        <authorList>
            <person name="Coleine C."/>
            <person name="Stajich J.E."/>
            <person name="Selbmann L."/>
        </authorList>
    </citation>
    <scope>NUCLEOTIDE SEQUENCE [LARGE SCALE GENOMIC DNA]</scope>
    <source>
        <strain evidence="3 4">CCFEE 536</strain>
    </source>
</reference>
<keyword evidence="4" id="KW-1185">Reference proteome</keyword>
<feature type="domain" description="Brf1 TBP-binding" evidence="2">
    <location>
        <begin position="1"/>
        <end position="65"/>
    </location>
</feature>
<evidence type="ECO:0000256" key="1">
    <source>
        <dbReference type="SAM" id="MobiDB-lite"/>
    </source>
</evidence>
<dbReference type="Pfam" id="PF07741">
    <property type="entry name" value="BRF1"/>
    <property type="match status" value="1"/>
</dbReference>
<proteinExistence type="predicted"/>
<feature type="non-terminal residue" evidence="3">
    <location>
        <position position="1"/>
    </location>
</feature>